<evidence type="ECO:0000313" key="4">
    <source>
        <dbReference type="Proteomes" id="UP000186228"/>
    </source>
</evidence>
<feature type="domain" description="Chlorhexidine efflux transporter" evidence="2">
    <location>
        <begin position="2"/>
        <end position="64"/>
    </location>
</feature>
<feature type="domain" description="Chlorhexidine efflux transporter" evidence="2">
    <location>
        <begin position="72"/>
        <end position="134"/>
    </location>
</feature>
<dbReference type="STRING" id="52131.GA0061100_106392"/>
<accession>A0A1C3VL99</accession>
<gene>
    <name evidence="3" type="ORF">GA0061100_106392</name>
</gene>
<name>A0A1C3VL99_9HYPH</name>
<keyword evidence="4" id="KW-1185">Reference proteome</keyword>
<dbReference type="InterPro" id="IPR058208">
    <property type="entry name" value="PACE"/>
</dbReference>
<dbReference type="EMBL" id="FMAC01000006">
    <property type="protein sequence ID" value="SCB28542.1"/>
    <property type="molecule type" value="Genomic_DNA"/>
</dbReference>
<protein>
    <submittedName>
        <fullName evidence="3">Uncharacterized membrane protein</fullName>
    </submittedName>
</protein>
<feature type="transmembrane region" description="Helical" evidence="1">
    <location>
        <begin position="12"/>
        <end position="30"/>
    </location>
</feature>
<keyword evidence="1" id="KW-1133">Transmembrane helix</keyword>
<keyword evidence="1" id="KW-0812">Transmembrane</keyword>
<feature type="transmembrane region" description="Helical" evidence="1">
    <location>
        <begin position="78"/>
        <end position="100"/>
    </location>
</feature>
<dbReference type="Pfam" id="PF05232">
    <property type="entry name" value="BTP"/>
    <property type="match status" value="2"/>
</dbReference>
<evidence type="ECO:0000256" key="1">
    <source>
        <dbReference type="SAM" id="Phobius"/>
    </source>
</evidence>
<feature type="transmembrane region" description="Helical" evidence="1">
    <location>
        <begin position="106"/>
        <end position="129"/>
    </location>
</feature>
<dbReference type="AlphaFoldDB" id="A0A1C3VL99"/>
<feature type="transmembrane region" description="Helical" evidence="1">
    <location>
        <begin position="36"/>
        <end position="57"/>
    </location>
</feature>
<keyword evidence="1" id="KW-0472">Membrane</keyword>
<dbReference type="RefSeq" id="WP_075854689.1">
    <property type="nucleotide sequence ID" value="NZ_FMAC01000006.1"/>
</dbReference>
<organism evidence="3 4">
    <name type="scientific">Rhizobium hainanense</name>
    <dbReference type="NCBI Taxonomy" id="52131"/>
    <lineage>
        <taxon>Bacteria</taxon>
        <taxon>Pseudomonadati</taxon>
        <taxon>Pseudomonadota</taxon>
        <taxon>Alphaproteobacteria</taxon>
        <taxon>Hyphomicrobiales</taxon>
        <taxon>Rhizobiaceae</taxon>
        <taxon>Rhizobium/Agrobacterium group</taxon>
        <taxon>Rhizobium</taxon>
    </lineage>
</organism>
<sequence>MRSFKDRVRHAVMFELIGLAIFTPGAALLFDQPVEHMGVVGIISATAATVWNFIYNLGFDKAMMRIRGSVQKTIPIRVAHTALFEAGLIIVLIPFIAWYLGISLMAALAMDIAIVAFYLVYAFFFNIAYDRVFPIGMLPLPRAS</sequence>
<dbReference type="NCBIfam" id="NF033664">
    <property type="entry name" value="PACE_transport"/>
    <property type="match status" value="1"/>
</dbReference>
<evidence type="ECO:0000259" key="2">
    <source>
        <dbReference type="Pfam" id="PF05232"/>
    </source>
</evidence>
<evidence type="ECO:0000313" key="3">
    <source>
        <dbReference type="EMBL" id="SCB28542.1"/>
    </source>
</evidence>
<reference evidence="4" key="1">
    <citation type="submission" date="2016-08" db="EMBL/GenBank/DDBJ databases">
        <authorList>
            <person name="Varghese N."/>
            <person name="Submissions Spin"/>
        </authorList>
    </citation>
    <scope>NUCLEOTIDE SEQUENCE [LARGE SCALE GENOMIC DNA]</scope>
    <source>
        <strain evidence="4">CCBAU 57015</strain>
    </source>
</reference>
<dbReference type="OrthoDB" id="1631120at2"/>
<dbReference type="InterPro" id="IPR007896">
    <property type="entry name" value="BTP_bacteria"/>
</dbReference>
<dbReference type="Proteomes" id="UP000186228">
    <property type="component" value="Unassembled WGS sequence"/>
</dbReference>
<proteinExistence type="predicted"/>